<proteinExistence type="inferred from homology"/>
<comment type="subcellular location">
    <subcellularLocation>
        <location evidence="1">Cell membrane</location>
        <topology evidence="1">Multi-pass membrane protein</topology>
    </subcellularLocation>
</comment>
<gene>
    <name evidence="9" type="ORF">BJL90_02455</name>
    <name evidence="10" type="ORF">CLFO_37320</name>
</gene>
<keyword evidence="11" id="KW-1185">Reference proteome</keyword>
<evidence type="ECO:0000256" key="5">
    <source>
        <dbReference type="ARBA" id="ARBA00022989"/>
    </source>
</evidence>
<name>A0AAC9WJC1_9CLOT</name>
<evidence type="ECO:0000259" key="8">
    <source>
        <dbReference type="PROSITE" id="PS51379"/>
    </source>
</evidence>
<keyword evidence="5 7" id="KW-1133">Transmembrane helix</keyword>
<dbReference type="Gene3D" id="3.30.70.20">
    <property type="match status" value="1"/>
</dbReference>
<feature type="domain" description="4Fe-4S ferredoxin-type" evidence="8">
    <location>
        <begin position="182"/>
        <end position="211"/>
    </location>
</feature>
<feature type="transmembrane region" description="Helical" evidence="7">
    <location>
        <begin position="81"/>
        <end position="100"/>
    </location>
</feature>
<reference evidence="10 12" key="2">
    <citation type="submission" date="2017-03" db="EMBL/GenBank/DDBJ databases">
        <title>Complete sequence of Clostridium formicaceticum DSM 92.</title>
        <authorList>
            <person name="Poehlein A."/>
            <person name="Karl M."/>
            <person name="Bengelsdorf F.R."/>
            <person name="Duerre P."/>
            <person name="Daniel R."/>
        </authorList>
    </citation>
    <scope>NUCLEOTIDE SEQUENCE [LARGE SCALE GENOMIC DNA]</scope>
    <source>
        <strain evidence="10 12">DSM 92</strain>
    </source>
</reference>
<feature type="transmembrane region" description="Helical" evidence="7">
    <location>
        <begin position="144"/>
        <end position="165"/>
    </location>
</feature>
<organism evidence="10 12">
    <name type="scientific">Clostridium formicaceticum</name>
    <dbReference type="NCBI Taxonomy" id="1497"/>
    <lineage>
        <taxon>Bacteria</taxon>
        <taxon>Bacillati</taxon>
        <taxon>Bacillota</taxon>
        <taxon>Clostridia</taxon>
        <taxon>Eubacteriales</taxon>
        <taxon>Clostridiaceae</taxon>
        <taxon>Clostridium</taxon>
    </lineage>
</organism>
<evidence type="ECO:0000256" key="4">
    <source>
        <dbReference type="ARBA" id="ARBA00022692"/>
    </source>
</evidence>
<evidence type="ECO:0000256" key="1">
    <source>
        <dbReference type="ARBA" id="ARBA00004651"/>
    </source>
</evidence>
<dbReference type="InterPro" id="IPR017896">
    <property type="entry name" value="4Fe4S_Fe-S-bd"/>
</dbReference>
<comment type="similarity">
    <text evidence="2">Belongs to the UPF0718 family.</text>
</comment>
<dbReference type="EMBL" id="CP017603">
    <property type="protein sequence ID" value="AOY74918.1"/>
    <property type="molecule type" value="Genomic_DNA"/>
</dbReference>
<evidence type="ECO:0000313" key="12">
    <source>
        <dbReference type="Proteomes" id="UP000192478"/>
    </source>
</evidence>
<sequence length="244" mass="27374">MKKMIKVVRNNKLLSIVVLIYLSLLLFLPVKAIDSSRNSLYYIKEMFQIMPIVFILTALIEAWMPKDMIINSFGEKSGVKGAVFSLILGSFSAGPIYAAFPICKMLLKKGASIANVVIILSAWAVIKVPMLANEAKFLGSKFMLIRWVLTIISILIMAYIITVIVKKTEIPMVGNLKQKEKNKINVKGEYCIHCGLCEKMLPQYFTTIGNRIEFTQQSLPDEVLENINSIIEKCPAKAIGYHHG</sequence>
<keyword evidence="6 7" id="KW-0472">Membrane</keyword>
<evidence type="ECO:0000256" key="3">
    <source>
        <dbReference type="ARBA" id="ARBA00022475"/>
    </source>
</evidence>
<accession>A0AAC9WJC1</accession>
<evidence type="ECO:0000313" key="9">
    <source>
        <dbReference type="EMBL" id="AOY74918.1"/>
    </source>
</evidence>
<keyword evidence="3" id="KW-1003">Cell membrane</keyword>
<protein>
    <submittedName>
        <fullName evidence="10">Permease</fullName>
    </submittedName>
</protein>
<evidence type="ECO:0000313" key="10">
    <source>
        <dbReference type="EMBL" id="ARE89325.1"/>
    </source>
</evidence>
<dbReference type="KEGG" id="cfm:BJL90_02455"/>
<dbReference type="SUPFAM" id="SSF54862">
    <property type="entry name" value="4Fe-4S ferredoxins"/>
    <property type="match status" value="1"/>
</dbReference>
<dbReference type="GO" id="GO:0005886">
    <property type="term" value="C:plasma membrane"/>
    <property type="evidence" value="ECO:0007669"/>
    <property type="project" value="UniProtKB-SubCell"/>
</dbReference>
<keyword evidence="4 7" id="KW-0812">Transmembrane</keyword>
<feature type="transmembrane region" description="Helical" evidence="7">
    <location>
        <begin position="112"/>
        <end position="132"/>
    </location>
</feature>
<evidence type="ECO:0000256" key="6">
    <source>
        <dbReference type="ARBA" id="ARBA00023136"/>
    </source>
</evidence>
<dbReference type="RefSeq" id="WP_070963969.1">
    <property type="nucleotide sequence ID" value="NZ_CP017603.1"/>
</dbReference>
<dbReference type="PROSITE" id="PS51379">
    <property type="entry name" value="4FE4S_FER_2"/>
    <property type="match status" value="1"/>
</dbReference>
<dbReference type="EMBL" id="CP020559">
    <property type="protein sequence ID" value="ARE89325.1"/>
    <property type="molecule type" value="Genomic_DNA"/>
</dbReference>
<evidence type="ECO:0000256" key="7">
    <source>
        <dbReference type="SAM" id="Phobius"/>
    </source>
</evidence>
<dbReference type="AlphaFoldDB" id="A0AAC9WJC1"/>
<dbReference type="Proteomes" id="UP000177894">
    <property type="component" value="Chromosome"/>
</dbReference>
<dbReference type="Proteomes" id="UP000192478">
    <property type="component" value="Chromosome"/>
</dbReference>
<evidence type="ECO:0000256" key="2">
    <source>
        <dbReference type="ARBA" id="ARBA00006386"/>
    </source>
</evidence>
<dbReference type="Pfam" id="PF03773">
    <property type="entry name" value="ArsP_1"/>
    <property type="match status" value="1"/>
</dbReference>
<dbReference type="InterPro" id="IPR005524">
    <property type="entry name" value="DUF318"/>
</dbReference>
<evidence type="ECO:0000313" key="11">
    <source>
        <dbReference type="Proteomes" id="UP000177894"/>
    </source>
</evidence>
<reference evidence="9 11" key="1">
    <citation type="submission" date="2016-10" db="EMBL/GenBank/DDBJ databases">
        <title>Complete Genome Sequence of Acetogen Clostridium formicoaceticum ATCC 27076.</title>
        <authorList>
            <person name="Bao T."/>
            <person name="Cheng C."/>
            <person name="Zhao J."/>
            <person name="Yang S.-T."/>
            <person name="Wang J."/>
            <person name="Wang M."/>
        </authorList>
    </citation>
    <scope>NUCLEOTIDE SEQUENCE [LARGE SCALE GENOMIC DNA]</scope>
    <source>
        <strain evidence="9 11">ATCC 27076</strain>
    </source>
</reference>